<gene>
    <name evidence="1" type="ORF">HINF_LOCUS30954</name>
    <name evidence="2" type="ORF">HINF_LOCUS38647</name>
</gene>
<accession>A0AA86Q0V1</accession>
<dbReference type="EMBL" id="CAXDID020000147">
    <property type="protein sequence ID" value="CAL6040994.1"/>
    <property type="molecule type" value="Genomic_DNA"/>
</dbReference>
<evidence type="ECO:0000313" key="3">
    <source>
        <dbReference type="Proteomes" id="UP001642409"/>
    </source>
</evidence>
<evidence type="ECO:0000313" key="1">
    <source>
        <dbReference type="EMBL" id="CAI9943309.1"/>
    </source>
</evidence>
<comment type="caution">
    <text evidence="1">The sequence shown here is derived from an EMBL/GenBank/DDBJ whole genome shotgun (WGS) entry which is preliminary data.</text>
</comment>
<dbReference type="EMBL" id="CATOUU010000714">
    <property type="protein sequence ID" value="CAI9943309.1"/>
    <property type="molecule type" value="Genomic_DNA"/>
</dbReference>
<dbReference type="AlphaFoldDB" id="A0AA86Q0V1"/>
<organism evidence="1">
    <name type="scientific">Hexamita inflata</name>
    <dbReference type="NCBI Taxonomy" id="28002"/>
    <lineage>
        <taxon>Eukaryota</taxon>
        <taxon>Metamonada</taxon>
        <taxon>Diplomonadida</taxon>
        <taxon>Hexamitidae</taxon>
        <taxon>Hexamitinae</taxon>
        <taxon>Hexamita</taxon>
    </lineage>
</organism>
<dbReference type="Proteomes" id="UP001642409">
    <property type="component" value="Unassembled WGS sequence"/>
</dbReference>
<reference evidence="1" key="1">
    <citation type="submission" date="2023-06" db="EMBL/GenBank/DDBJ databases">
        <authorList>
            <person name="Kurt Z."/>
        </authorList>
    </citation>
    <scope>NUCLEOTIDE SEQUENCE</scope>
</reference>
<keyword evidence="3" id="KW-1185">Reference proteome</keyword>
<name>A0AA86Q0V1_9EUKA</name>
<evidence type="ECO:0000313" key="2">
    <source>
        <dbReference type="EMBL" id="CAL6040994.1"/>
    </source>
</evidence>
<proteinExistence type="predicted"/>
<reference evidence="2 3" key="2">
    <citation type="submission" date="2024-07" db="EMBL/GenBank/DDBJ databases">
        <authorList>
            <person name="Akdeniz Z."/>
        </authorList>
    </citation>
    <scope>NUCLEOTIDE SEQUENCE [LARGE SCALE GENOMIC DNA]</scope>
</reference>
<sequence>MMNTCILRQNKLFGKYQTTAFYQIENNCIILHYFKGKKKVEYFNHLSELVIQQGDEKEILQDIKNGITIEIRNEIDSKSKFNEKKIEQNDIYIDFESSGYKVYEETIFEPNSFTPKGDTRYIID</sequence>
<protein>
    <submittedName>
        <fullName evidence="2">Hypothetical_protein</fullName>
    </submittedName>
</protein>